<dbReference type="PANTHER" id="PTHR10963">
    <property type="entry name" value="GLYCOSYL HYDROLASE-RELATED"/>
    <property type="match status" value="1"/>
</dbReference>
<dbReference type="SUPFAM" id="SSF49899">
    <property type="entry name" value="Concanavalin A-like lectins/glucanases"/>
    <property type="match status" value="1"/>
</dbReference>
<evidence type="ECO:0000256" key="2">
    <source>
        <dbReference type="SAM" id="SignalP"/>
    </source>
</evidence>
<dbReference type="Gene3D" id="2.60.120.430">
    <property type="entry name" value="Galactose-binding lectin"/>
    <property type="match status" value="3"/>
</dbReference>
<dbReference type="Proteomes" id="UP000633814">
    <property type="component" value="Unassembled WGS sequence"/>
</dbReference>
<dbReference type="PANTHER" id="PTHR10963:SF55">
    <property type="entry name" value="GLYCOSIDE HYDROLASE FAMILY 16 PROTEIN"/>
    <property type="match status" value="1"/>
</dbReference>
<dbReference type="Pfam" id="PF00722">
    <property type="entry name" value="Glyco_hydro_16"/>
    <property type="match status" value="1"/>
</dbReference>
<keyword evidence="5" id="KW-1185">Reference proteome</keyword>
<feature type="signal peptide" evidence="2">
    <location>
        <begin position="1"/>
        <end position="24"/>
    </location>
</feature>
<dbReference type="InterPro" id="IPR000757">
    <property type="entry name" value="Beta-glucanase-like"/>
</dbReference>
<comment type="similarity">
    <text evidence="1">Belongs to the glycosyl hydrolase 16 family.</text>
</comment>
<protein>
    <submittedName>
        <fullName evidence="4">Family 16 glycosylhydrolase</fullName>
    </submittedName>
</protein>
<accession>A0ABS8C2J8</accession>
<sequence>MTKIMNNAKPLAALALLAGLSACGGDVTTNSDFTAVNTEQPVSDWKLVWSDEFDGTSIDRRKWNFEINCLGGGNQEKQCYTDSPENVFVSNGSLKIVAKPAAEGAPQPYTSARLNTRYQGDWRYGRIEVRAKMPSGQGTWPAVWMMSTDEVYGGWPKSGEIDIVEAVNLKTVDGDGVVENKVYGTLHYGKDSPNNVNSGKEYSLPSANPADGFNTYAIEWQEGEIRWYVNDYLYQTQMASKVRTNSKGEAIGLSHRGWFVENFNNVTGELETQWNNAPFDQRFYLIMNLAVGGNWPENVNNLGIDEAALANGQTMEVEWVRVYQCDQNPNTGKGCETIRAGYKDAETLVEGKAPIPVPPSDGIARNLTIFDGTPNPNWPAWDCCGGSTPALVVDADRGNVYEFLVGPQPTVNGFITRSAFITDPNGQASPFDASPLIENGSISFDMQVVSAPSNSASTWMFKVESNENTTFVELPITASSEGVAPVTGQWQTYTFPLKALDAAGLDLSAIDVLMVFPAWDTGNGAVYRMDNVKISQPSSSPELVIFTDQTNPAWPLWDCCGGSTPIEVMDDEAHGTVAEFTVGPQPTVLGFFNRAPLGSGTAFDASALLAEGVVQFEVKVVNAPANANSTWMFKIEAAGGDSAVELPLSAGNAGQAPVTGQWATYTFSIQSLFDAGLDISSIDVLMIFPAWDTGNGAVFRVDNVKIFNPNAAAAGDGSLNVFSNNVNAQWDLWDCCAGSTPKVVDAGAPYGNVAQFEILGWPETVLGFLAKADGAFNATPLLANGSISFDMRVVTAPANTSSTWFFKVESTGAATAVELPLASGNNNQAPVTGEWATYRFSLQSLFDAGLDISDINVLMVFPAWGTGQGAVYQIDNVKIANN</sequence>
<gene>
    <name evidence="4" type="ORF">JAO78_006875</name>
</gene>
<evidence type="ECO:0000313" key="4">
    <source>
        <dbReference type="EMBL" id="MCB5226536.1"/>
    </source>
</evidence>
<dbReference type="InterPro" id="IPR013320">
    <property type="entry name" value="ConA-like_dom_sf"/>
</dbReference>
<dbReference type="PROSITE" id="PS51762">
    <property type="entry name" value="GH16_2"/>
    <property type="match status" value="1"/>
</dbReference>
<dbReference type="CDD" id="cd08023">
    <property type="entry name" value="GH16_laminarinase_like"/>
    <property type="match status" value="1"/>
</dbReference>
<feature type="domain" description="GH16" evidence="3">
    <location>
        <begin position="31"/>
        <end position="328"/>
    </location>
</feature>
<feature type="chain" id="PRO_5045247226" evidence="2">
    <location>
        <begin position="25"/>
        <end position="882"/>
    </location>
</feature>
<name>A0ABS8C2J8_9ALTE</name>
<comment type="caution">
    <text evidence="4">The sequence shown here is derived from an EMBL/GenBank/DDBJ whole genome shotgun (WGS) entry which is preliminary data.</text>
</comment>
<proteinExistence type="inferred from homology"/>
<dbReference type="EMBL" id="JAEINI020000003">
    <property type="protein sequence ID" value="MCB5226536.1"/>
    <property type="molecule type" value="Genomic_DNA"/>
</dbReference>
<evidence type="ECO:0000313" key="5">
    <source>
        <dbReference type="Proteomes" id="UP000633814"/>
    </source>
</evidence>
<evidence type="ECO:0000256" key="1">
    <source>
        <dbReference type="ARBA" id="ARBA00006865"/>
    </source>
</evidence>
<dbReference type="RefSeq" id="WP_226750626.1">
    <property type="nucleotide sequence ID" value="NZ_JAEINI020000003.1"/>
</dbReference>
<reference evidence="4 5" key="1">
    <citation type="submission" date="2021-10" db="EMBL/GenBank/DDBJ databases">
        <title>Alishewanella koreense sp. nov. isolated from seawater of southwestern coast in South Korea and the proposal for the reclassification of Rheinheimera perlucida and Rheinheimera tuosuensis as Arsukibacterium perlucida and Arsukibacterium tuosuensis.</title>
        <authorList>
            <person name="Kim K.H."/>
            <person name="Ruan W."/>
            <person name="Kim K.R."/>
            <person name="Baek J.H."/>
            <person name="Jeon C.O."/>
        </authorList>
    </citation>
    <scope>NUCLEOTIDE SEQUENCE [LARGE SCALE GENOMIC DNA]</scope>
    <source>
        <strain evidence="4 5">16-MA</strain>
    </source>
</reference>
<evidence type="ECO:0000259" key="3">
    <source>
        <dbReference type="PROSITE" id="PS51762"/>
    </source>
</evidence>
<keyword evidence="2" id="KW-0732">Signal</keyword>
<dbReference type="SUPFAM" id="SSF49785">
    <property type="entry name" value="Galactose-binding domain-like"/>
    <property type="match status" value="3"/>
</dbReference>
<dbReference type="InterPro" id="IPR050546">
    <property type="entry name" value="Glycosyl_Hydrlase_16"/>
</dbReference>
<dbReference type="PROSITE" id="PS51257">
    <property type="entry name" value="PROKAR_LIPOPROTEIN"/>
    <property type="match status" value="1"/>
</dbReference>
<organism evidence="4 5">
    <name type="scientific">Alishewanella maricola</name>
    <dbReference type="NCBI Taxonomy" id="2795740"/>
    <lineage>
        <taxon>Bacteria</taxon>
        <taxon>Pseudomonadati</taxon>
        <taxon>Pseudomonadota</taxon>
        <taxon>Gammaproteobacteria</taxon>
        <taxon>Alteromonadales</taxon>
        <taxon>Alteromonadaceae</taxon>
        <taxon>Alishewanella</taxon>
    </lineage>
</organism>
<dbReference type="Gene3D" id="2.60.120.200">
    <property type="match status" value="1"/>
</dbReference>
<dbReference type="InterPro" id="IPR008979">
    <property type="entry name" value="Galactose-bd-like_sf"/>
</dbReference>